<sequence>MKLNNLITLILCFFILSTNCYGETKKLRAAHTNWFPYTYQENETSLGFEIEIFKEIMNIMNIQVEIAEYPWQRCLYLLKKGDADVLISMLKTPEREKFAYYPDEHISLSKTVFFTTADKNIVFTGNYESLKEYTIGVIAGFSYGDAFDKADYLKTDNSKDAQMLIRKLLGGRNDIAAENQAVVISNALKMGVENKIKFLETPIHFQNLYVGFSKASTQESLCEDFSKHLKEFKNTELYKSILEKYGIKISDMGN</sequence>
<proteinExistence type="predicted"/>
<evidence type="ECO:0000313" key="3">
    <source>
        <dbReference type="EMBL" id="QTA80203.1"/>
    </source>
</evidence>
<feature type="domain" description="Solute-binding protein family 3/N-terminal" evidence="2">
    <location>
        <begin position="26"/>
        <end position="248"/>
    </location>
</feature>
<dbReference type="Gene3D" id="3.40.190.10">
    <property type="entry name" value="Periplasmic binding protein-like II"/>
    <property type="match status" value="2"/>
</dbReference>
<dbReference type="KEGG" id="dli:dnl_24970"/>
<reference evidence="3" key="1">
    <citation type="journal article" date="2021" name="Microb. Physiol.">
        <title>Proteogenomic Insights into the Physiology of Marine, Sulfate-Reducing, Filamentous Desulfonema limicola and Desulfonema magnum.</title>
        <authorList>
            <person name="Schnaars V."/>
            <person name="Wohlbrand L."/>
            <person name="Scheve S."/>
            <person name="Hinrichs C."/>
            <person name="Reinhardt R."/>
            <person name="Rabus R."/>
        </authorList>
    </citation>
    <scope>NUCLEOTIDE SEQUENCE</scope>
    <source>
        <strain evidence="3">5ac10</strain>
    </source>
</reference>
<dbReference type="Pfam" id="PF00497">
    <property type="entry name" value="SBP_bac_3"/>
    <property type="match status" value="1"/>
</dbReference>
<dbReference type="PANTHER" id="PTHR35936">
    <property type="entry name" value="MEMBRANE-BOUND LYTIC MUREIN TRANSGLYCOSYLASE F"/>
    <property type="match status" value="1"/>
</dbReference>
<dbReference type="Proteomes" id="UP000663720">
    <property type="component" value="Chromosome"/>
</dbReference>
<organism evidence="3 4">
    <name type="scientific">Desulfonema limicola</name>
    <dbReference type="NCBI Taxonomy" id="45656"/>
    <lineage>
        <taxon>Bacteria</taxon>
        <taxon>Pseudomonadati</taxon>
        <taxon>Thermodesulfobacteriota</taxon>
        <taxon>Desulfobacteria</taxon>
        <taxon>Desulfobacterales</taxon>
        <taxon>Desulfococcaceae</taxon>
        <taxon>Desulfonema</taxon>
    </lineage>
</organism>
<dbReference type="SMART" id="SM00062">
    <property type="entry name" value="PBPb"/>
    <property type="match status" value="1"/>
</dbReference>
<dbReference type="EMBL" id="CP061799">
    <property type="protein sequence ID" value="QTA80203.1"/>
    <property type="molecule type" value="Genomic_DNA"/>
</dbReference>
<evidence type="ECO:0000256" key="1">
    <source>
        <dbReference type="ARBA" id="ARBA00022729"/>
    </source>
</evidence>
<keyword evidence="4" id="KW-1185">Reference proteome</keyword>
<accession>A0A975GGF7</accession>
<name>A0A975GGF7_9BACT</name>
<evidence type="ECO:0000313" key="4">
    <source>
        <dbReference type="Proteomes" id="UP000663720"/>
    </source>
</evidence>
<dbReference type="PANTHER" id="PTHR35936:SF25">
    <property type="entry name" value="ABC TRANSPORTER SUBSTRATE-BINDING PROTEIN"/>
    <property type="match status" value="1"/>
</dbReference>
<protein>
    <submittedName>
        <fullName evidence="3">Extracellular solute-binding protein, family 3</fullName>
    </submittedName>
</protein>
<dbReference type="RefSeq" id="WP_207691873.1">
    <property type="nucleotide sequence ID" value="NZ_CP061799.1"/>
</dbReference>
<dbReference type="AlphaFoldDB" id="A0A975GGF7"/>
<evidence type="ECO:0000259" key="2">
    <source>
        <dbReference type="SMART" id="SM00062"/>
    </source>
</evidence>
<keyword evidence="1" id="KW-0732">Signal</keyword>
<dbReference type="InterPro" id="IPR001638">
    <property type="entry name" value="Solute-binding_3/MltF_N"/>
</dbReference>
<gene>
    <name evidence="3" type="ORF">dnl_24970</name>
</gene>
<dbReference type="SUPFAM" id="SSF53850">
    <property type="entry name" value="Periplasmic binding protein-like II"/>
    <property type="match status" value="1"/>
</dbReference>